<dbReference type="AlphaFoldDB" id="A0A0G9MMT1"/>
<dbReference type="PANTHER" id="PTHR35446:SF2">
    <property type="entry name" value="CARBOXYMUCONOLACTONE DECARBOXYLASE-LIKE DOMAIN-CONTAINING PROTEIN"/>
    <property type="match status" value="1"/>
</dbReference>
<dbReference type="InterPro" id="IPR003779">
    <property type="entry name" value="CMD-like"/>
</dbReference>
<protein>
    <submittedName>
        <fullName evidence="1">Uncharacterized protein</fullName>
    </submittedName>
</protein>
<dbReference type="PATRIC" id="fig|502682.8.peg.2349"/>
<dbReference type="Pfam" id="PF02627">
    <property type="entry name" value="CMD"/>
    <property type="match status" value="1"/>
</dbReference>
<name>A0A0G9MMT1_9SPHN</name>
<dbReference type="Gene3D" id="1.20.1290.10">
    <property type="entry name" value="AhpD-like"/>
    <property type="match status" value="1"/>
</dbReference>
<dbReference type="KEGG" id="egn:BMF35_a1297"/>
<dbReference type="GO" id="GO:0051920">
    <property type="term" value="F:peroxiredoxin activity"/>
    <property type="evidence" value="ECO:0007669"/>
    <property type="project" value="InterPro"/>
</dbReference>
<dbReference type="InterPro" id="IPR029032">
    <property type="entry name" value="AhpD-like"/>
</dbReference>
<dbReference type="EMBL" id="LBHC01000002">
    <property type="protein sequence ID" value="KLE32046.1"/>
    <property type="molecule type" value="Genomic_DNA"/>
</dbReference>
<sequence length="205" mass="21997">MSRIAPLSPEELPEETRAALAFAQETMGFTANDTLTMARWPELLGAMEQLVATIYGNSEVDLKLKRLVALVTSSAAGCRYCEAHTAHGAARQSGADAEKVAAVWDYASSPLFSDAERAALDLALAAGQSPNAATDAHFAAMRAHFSERQIVEIVAMISLFGFLNRWNTTLATELEDAPLSFARESLGRSGWEADPHALAVNASRT</sequence>
<dbReference type="STRING" id="502682.BMF35_a1297"/>
<evidence type="ECO:0000313" key="1">
    <source>
        <dbReference type="EMBL" id="KLE32046.1"/>
    </source>
</evidence>
<accession>A0A0G9MMT1</accession>
<gene>
    <name evidence="1" type="ORF">AAW01_11515</name>
</gene>
<dbReference type="PANTHER" id="PTHR35446">
    <property type="entry name" value="SI:CH211-175M2.5"/>
    <property type="match status" value="1"/>
</dbReference>
<proteinExistence type="predicted"/>
<evidence type="ECO:0000313" key="2">
    <source>
        <dbReference type="Proteomes" id="UP000053070"/>
    </source>
</evidence>
<organism evidence="1 2">
    <name type="scientific">Aurantiacibacter gangjinensis</name>
    <dbReference type="NCBI Taxonomy" id="502682"/>
    <lineage>
        <taxon>Bacteria</taxon>
        <taxon>Pseudomonadati</taxon>
        <taxon>Pseudomonadota</taxon>
        <taxon>Alphaproteobacteria</taxon>
        <taxon>Sphingomonadales</taxon>
        <taxon>Erythrobacteraceae</taxon>
        <taxon>Aurantiacibacter</taxon>
    </lineage>
</organism>
<keyword evidence="2" id="KW-1185">Reference proteome</keyword>
<dbReference type="SUPFAM" id="SSF69118">
    <property type="entry name" value="AhpD-like"/>
    <property type="match status" value="1"/>
</dbReference>
<reference evidence="1 2" key="1">
    <citation type="submission" date="2015-04" db="EMBL/GenBank/DDBJ databases">
        <title>The draft genome sequence of Erythrobacr gangjinensis K7-2.</title>
        <authorList>
            <person name="Zhuang L."/>
            <person name="Liu Y."/>
            <person name="Shao Z."/>
        </authorList>
    </citation>
    <scope>NUCLEOTIDE SEQUENCE [LARGE SCALE GENOMIC DNA]</scope>
    <source>
        <strain evidence="1 2">K7-2</strain>
    </source>
</reference>
<comment type="caution">
    <text evidence="1">The sequence shown here is derived from an EMBL/GenBank/DDBJ whole genome shotgun (WGS) entry which is preliminary data.</text>
</comment>
<dbReference type="OrthoDB" id="9801997at2"/>
<dbReference type="RefSeq" id="WP_047007394.1">
    <property type="nucleotide sequence ID" value="NZ_CP018097.1"/>
</dbReference>
<dbReference type="Proteomes" id="UP000053070">
    <property type="component" value="Unassembled WGS sequence"/>
</dbReference>